<keyword evidence="2" id="KW-1185">Reference proteome</keyword>
<feature type="non-terminal residue" evidence="1">
    <location>
        <position position="1"/>
    </location>
</feature>
<evidence type="ECO:0000313" key="2">
    <source>
        <dbReference type="Proteomes" id="UP001362999"/>
    </source>
</evidence>
<reference evidence="1 2" key="1">
    <citation type="journal article" date="2024" name="J Genomics">
        <title>Draft genome sequencing and assembly of Favolaschia claudopus CIRM-BRFM 2984 isolated from oak limbs.</title>
        <authorList>
            <person name="Navarro D."/>
            <person name="Drula E."/>
            <person name="Chaduli D."/>
            <person name="Cazenave R."/>
            <person name="Ahrendt S."/>
            <person name="Wang J."/>
            <person name="Lipzen A."/>
            <person name="Daum C."/>
            <person name="Barry K."/>
            <person name="Grigoriev I.V."/>
            <person name="Favel A."/>
            <person name="Rosso M.N."/>
            <person name="Martin F."/>
        </authorList>
    </citation>
    <scope>NUCLEOTIDE SEQUENCE [LARGE SCALE GENOMIC DNA]</scope>
    <source>
        <strain evidence="1 2">CIRM-BRFM 2984</strain>
    </source>
</reference>
<gene>
    <name evidence="1" type="ORF">R3P38DRAFT_2417227</name>
</gene>
<organism evidence="1 2">
    <name type="scientific">Favolaschia claudopus</name>
    <dbReference type="NCBI Taxonomy" id="2862362"/>
    <lineage>
        <taxon>Eukaryota</taxon>
        <taxon>Fungi</taxon>
        <taxon>Dikarya</taxon>
        <taxon>Basidiomycota</taxon>
        <taxon>Agaricomycotina</taxon>
        <taxon>Agaricomycetes</taxon>
        <taxon>Agaricomycetidae</taxon>
        <taxon>Agaricales</taxon>
        <taxon>Marasmiineae</taxon>
        <taxon>Mycenaceae</taxon>
        <taxon>Favolaschia</taxon>
    </lineage>
</organism>
<accession>A0AAW0B6S4</accession>
<dbReference type="AlphaFoldDB" id="A0AAW0B6S4"/>
<feature type="non-terminal residue" evidence="1">
    <location>
        <position position="103"/>
    </location>
</feature>
<dbReference type="EMBL" id="JAWWNJ010000038">
    <property type="protein sequence ID" value="KAK7021716.1"/>
    <property type="molecule type" value="Genomic_DNA"/>
</dbReference>
<protein>
    <submittedName>
        <fullName evidence="1">Uncharacterized protein</fullName>
    </submittedName>
</protein>
<evidence type="ECO:0000313" key="1">
    <source>
        <dbReference type="EMBL" id="KAK7021716.1"/>
    </source>
</evidence>
<dbReference type="Proteomes" id="UP001362999">
    <property type="component" value="Unassembled WGS sequence"/>
</dbReference>
<proteinExistence type="predicted"/>
<comment type="caution">
    <text evidence="1">The sequence shown here is derived from an EMBL/GenBank/DDBJ whole genome shotgun (WGS) entry which is preliminary data.</text>
</comment>
<sequence length="103" mass="12057">WNTWGKISAAIPTLRKVQRHMEKQFRTNTRGARHGVPDKEKDVSKLTDHYVASKLYTFTPGRELKTARSPDYVTEGADNLERLNTIAEWFKRRTHARETGEDW</sequence>
<name>A0AAW0B6S4_9AGAR</name>